<keyword evidence="4" id="KW-0999">Mitochondrion inner membrane</keyword>
<evidence type="ECO:0000313" key="6">
    <source>
        <dbReference type="EMBL" id="CAF9937266.1"/>
    </source>
</evidence>
<reference evidence="6" key="1">
    <citation type="submission" date="2021-03" db="EMBL/GenBank/DDBJ databases">
        <authorList>
            <person name="Tagirdzhanova G."/>
        </authorList>
    </citation>
    <scope>NUCLEOTIDE SEQUENCE</scope>
</reference>
<evidence type="ECO:0000256" key="4">
    <source>
        <dbReference type="RuleBase" id="RU364104"/>
    </source>
</evidence>
<keyword evidence="3" id="KW-1015">Disulfide bond</keyword>
<evidence type="ECO:0000256" key="5">
    <source>
        <dbReference type="SAM" id="Coils"/>
    </source>
</evidence>
<dbReference type="EMBL" id="CAJPDR010000464">
    <property type="protein sequence ID" value="CAF9937266.1"/>
    <property type="molecule type" value="Genomic_DNA"/>
</dbReference>
<keyword evidence="2 4" id="KW-0496">Mitochondrion</keyword>
<keyword evidence="4" id="KW-0143">Chaperone</keyword>
<dbReference type="PANTHER" id="PTHR22977:SF1">
    <property type="entry name" value="COX ASSEMBLY MITOCHONDRIAL PROTEIN 2 HOMOLOG"/>
    <property type="match status" value="1"/>
</dbReference>
<evidence type="ECO:0000256" key="2">
    <source>
        <dbReference type="ARBA" id="ARBA00023128"/>
    </source>
</evidence>
<dbReference type="InterPro" id="IPR013892">
    <property type="entry name" value="Cyt_c_biogenesis_Cmc1-like"/>
</dbReference>
<keyword evidence="4" id="KW-0472">Membrane</keyword>
<dbReference type="OrthoDB" id="532630at2759"/>
<dbReference type="PANTHER" id="PTHR22977">
    <property type="entry name" value="COX ASSEMBLY MITOCHONDRIAL PROTEIN"/>
    <property type="match status" value="1"/>
</dbReference>
<protein>
    <recommendedName>
        <fullName evidence="4">COX assembly mitochondrial protein</fullName>
    </recommendedName>
</protein>
<feature type="coiled-coil region" evidence="5">
    <location>
        <begin position="49"/>
        <end position="79"/>
    </location>
</feature>
<comment type="subcellular location">
    <subcellularLocation>
        <location evidence="4">Mitochondrion inner membrane</location>
    </subcellularLocation>
</comment>
<dbReference type="AlphaFoldDB" id="A0A8H3GC75"/>
<comment type="function">
    <text evidence="4">Required for mitochondrial cytochrome c oxidase (COX) assembly and respiration.</text>
</comment>
<accession>A0A8H3GC75</accession>
<evidence type="ECO:0000313" key="7">
    <source>
        <dbReference type="Proteomes" id="UP000664203"/>
    </source>
</evidence>
<comment type="similarity">
    <text evidence="1 4">Belongs to the CMC family.</text>
</comment>
<keyword evidence="5" id="KW-0175">Coiled coil</keyword>
<keyword evidence="7" id="KW-1185">Reference proteome</keyword>
<dbReference type="GO" id="GO:0005743">
    <property type="term" value="C:mitochondrial inner membrane"/>
    <property type="evidence" value="ECO:0007669"/>
    <property type="project" value="UniProtKB-SubCell"/>
</dbReference>
<dbReference type="Proteomes" id="UP000664203">
    <property type="component" value="Unassembled WGS sequence"/>
</dbReference>
<gene>
    <name evidence="6" type="ORF">ALECFALPRED_007158</name>
</gene>
<organism evidence="6 7">
    <name type="scientific">Alectoria fallacina</name>
    <dbReference type="NCBI Taxonomy" id="1903189"/>
    <lineage>
        <taxon>Eukaryota</taxon>
        <taxon>Fungi</taxon>
        <taxon>Dikarya</taxon>
        <taxon>Ascomycota</taxon>
        <taxon>Pezizomycotina</taxon>
        <taxon>Lecanoromycetes</taxon>
        <taxon>OSLEUM clade</taxon>
        <taxon>Lecanoromycetidae</taxon>
        <taxon>Lecanorales</taxon>
        <taxon>Lecanorineae</taxon>
        <taxon>Parmeliaceae</taxon>
        <taxon>Alectoria</taxon>
    </lineage>
</organism>
<sequence>MHPHLHTKNNRGCEEVMAALDECHAQGFLHKILGNCNGAKREVNKCLRAERLERTAKNREKAKEKKERIQRVWKEIDEES</sequence>
<evidence type="ECO:0000256" key="3">
    <source>
        <dbReference type="ARBA" id="ARBA00023157"/>
    </source>
</evidence>
<comment type="caution">
    <text evidence="6">The sequence shown here is derived from an EMBL/GenBank/DDBJ whole genome shotgun (WGS) entry which is preliminary data.</text>
</comment>
<name>A0A8H3GC75_9LECA</name>
<dbReference type="Pfam" id="PF08583">
    <property type="entry name" value="Cmc1"/>
    <property type="match status" value="1"/>
</dbReference>
<proteinExistence type="inferred from homology"/>
<evidence type="ECO:0000256" key="1">
    <source>
        <dbReference type="ARBA" id="ARBA00007347"/>
    </source>
</evidence>